<dbReference type="HAMAP" id="MF_02231">
    <property type="entry name" value="UbiT"/>
    <property type="match status" value="1"/>
</dbReference>
<evidence type="ECO:0000259" key="2">
    <source>
        <dbReference type="Pfam" id="PF02036"/>
    </source>
</evidence>
<evidence type="ECO:0000256" key="1">
    <source>
        <dbReference type="HAMAP-Rule" id="MF_02231"/>
    </source>
</evidence>
<name>A0ABY9TKN3_9GAMM</name>
<dbReference type="Gene3D" id="3.30.1050.10">
    <property type="entry name" value="SCP2 sterol-binding domain"/>
    <property type="match status" value="1"/>
</dbReference>
<dbReference type="InterPro" id="IPR003033">
    <property type="entry name" value="SCP2_sterol-bd_dom"/>
</dbReference>
<evidence type="ECO:0000313" key="4">
    <source>
        <dbReference type="Proteomes" id="UP001248581"/>
    </source>
</evidence>
<accession>A0ABY9TKN3</accession>
<comment type="similarity">
    <text evidence="1">Belongs to the UbiT family.</text>
</comment>
<keyword evidence="4" id="KW-1185">Reference proteome</keyword>
<dbReference type="Proteomes" id="UP001248581">
    <property type="component" value="Chromosome"/>
</dbReference>
<comment type="pathway">
    <text evidence="1">Cofactor biosynthesis; ubiquinone biosynthesis.</text>
</comment>
<reference evidence="4" key="1">
    <citation type="submission" date="2023-09" db="EMBL/GenBank/DDBJ databases">
        <authorList>
            <person name="Li S."/>
            <person name="Li X."/>
            <person name="Zhang C."/>
            <person name="Zhao Z."/>
        </authorList>
    </citation>
    <scope>NUCLEOTIDE SEQUENCE [LARGE SCALE GENOMIC DNA]</scope>
    <source>
        <strain evidence="4">SQ345</strain>
    </source>
</reference>
<gene>
    <name evidence="1" type="primary">ubiT</name>
    <name evidence="3" type="ORF">RI845_04315</name>
</gene>
<dbReference type="Pfam" id="PF02036">
    <property type="entry name" value="SCP2"/>
    <property type="match status" value="1"/>
</dbReference>
<evidence type="ECO:0000313" key="3">
    <source>
        <dbReference type="EMBL" id="WNC69377.1"/>
    </source>
</evidence>
<feature type="domain" description="SCP2" evidence="2">
    <location>
        <begin position="41"/>
        <end position="135"/>
    </location>
</feature>
<comment type="function">
    <text evidence="1">Required for O(2)-independent ubiquinone (coenzyme Q) biosynthesis. Likely functions as an accessory factor.</text>
</comment>
<sequence>MNLPSKLSVILPKIAHISSHIVPESIQNKVIEVALNNVLKEQLIDGELDFLEQVFLEIKVTDLNKSWFFSVEDEKILVSHASITTQSSDVVISGEFNSFVLLASQTIDPDTLFFKRKLLIEGDVELGLAVKNLLDRVELSQLPELITKPINAYAQIL</sequence>
<protein>
    <recommendedName>
        <fullName evidence="1">Ubiquinone biosynthesis accessory factor UbiT</fullName>
    </recommendedName>
</protein>
<dbReference type="InterPro" id="IPR016830">
    <property type="entry name" value="UbiT"/>
</dbReference>
<dbReference type="EMBL" id="CP134146">
    <property type="protein sequence ID" value="WNC69377.1"/>
    <property type="molecule type" value="Genomic_DNA"/>
</dbReference>
<dbReference type="RefSeq" id="WP_348388520.1">
    <property type="nucleotide sequence ID" value="NZ_CP134146.1"/>
</dbReference>
<dbReference type="SUPFAM" id="SSF55718">
    <property type="entry name" value="SCP-like"/>
    <property type="match status" value="1"/>
</dbReference>
<proteinExistence type="inferred from homology"/>
<keyword evidence="1" id="KW-0831">Ubiquinone biosynthesis</keyword>
<organism evidence="3 4">
    <name type="scientific">Thalassotalea nanhaiensis</name>
    <dbReference type="NCBI Taxonomy" id="3065648"/>
    <lineage>
        <taxon>Bacteria</taxon>
        <taxon>Pseudomonadati</taxon>
        <taxon>Pseudomonadota</taxon>
        <taxon>Gammaproteobacteria</taxon>
        <taxon>Alteromonadales</taxon>
        <taxon>Colwelliaceae</taxon>
        <taxon>Thalassotalea</taxon>
    </lineage>
</organism>
<dbReference type="InterPro" id="IPR036527">
    <property type="entry name" value="SCP2_sterol-bd_dom_sf"/>
</dbReference>